<dbReference type="EMBL" id="DS547093">
    <property type="protein sequence ID" value="EDR13836.1"/>
    <property type="molecule type" value="Genomic_DNA"/>
</dbReference>
<keyword evidence="8" id="KW-1185">Reference proteome</keyword>
<evidence type="ECO:0000256" key="1">
    <source>
        <dbReference type="ARBA" id="ARBA00022618"/>
    </source>
</evidence>
<evidence type="ECO:0000259" key="6">
    <source>
        <dbReference type="SMART" id="SM00968"/>
    </source>
</evidence>
<dbReference type="SMART" id="SM00968">
    <property type="entry name" value="SMC_hinge"/>
    <property type="match status" value="1"/>
</dbReference>
<dbReference type="GO" id="GO:0005634">
    <property type="term" value="C:nucleus"/>
    <property type="evidence" value="ECO:0007669"/>
    <property type="project" value="TreeGrafter"/>
</dbReference>
<dbReference type="GO" id="GO:0005524">
    <property type="term" value="F:ATP binding"/>
    <property type="evidence" value="ECO:0007669"/>
    <property type="project" value="InterPro"/>
</dbReference>
<dbReference type="RefSeq" id="XP_001876334.1">
    <property type="nucleotide sequence ID" value="XM_001876299.1"/>
</dbReference>
<feature type="domain" description="SMC hinge" evidence="6">
    <location>
        <begin position="172"/>
        <end position="273"/>
    </location>
</feature>
<dbReference type="InParanoid" id="B0CW12"/>
<sequence>MNNTEKSKEEVVKDLKTRQENLFDRLQTELKSVRRDADKAQEKSISAQHSANRGKPGRALKSSSSKLAVDERQTLEALREEKTSSRTLARLTEKQKGYEEKKELRSKDLRVQTARKTEVKIEWLSGNFTRDILIRTNVVNRKLDAEVDEKLQNVYQQLLQSGIDKHESEHEARLKKTLASLQRIFPAVSVVLGRNIDAIVFDEEKTAIDCIEICFSFTCIVISSFLTMFRTFAKGACLAVDVVQYEPAIERAIHHACGNALVCKTMEVARYVCYDKGQEVKGLIRVCDNLQSQRLELSKQKPCAKRDENLVSEVSRLESAITLARDNVFCICFQCGLPFSHPHLLIRLLASLTLVA</sequence>
<feature type="compositionally biased region" description="Basic and acidic residues" evidence="5">
    <location>
        <begin position="33"/>
        <end position="42"/>
    </location>
</feature>
<dbReference type="GeneID" id="6071282"/>
<evidence type="ECO:0000313" key="7">
    <source>
        <dbReference type="EMBL" id="EDR13836.1"/>
    </source>
</evidence>
<dbReference type="GO" id="GO:0003677">
    <property type="term" value="F:DNA binding"/>
    <property type="evidence" value="ECO:0007669"/>
    <property type="project" value="TreeGrafter"/>
</dbReference>
<dbReference type="InterPro" id="IPR010935">
    <property type="entry name" value="SMC_hinge"/>
</dbReference>
<dbReference type="KEGG" id="lbc:LACBIDRAFT_309293"/>
<keyword evidence="1" id="KW-0132">Cell division</keyword>
<dbReference type="GO" id="GO:0008278">
    <property type="term" value="C:cohesin complex"/>
    <property type="evidence" value="ECO:0007669"/>
    <property type="project" value="TreeGrafter"/>
</dbReference>
<evidence type="ECO:0000256" key="4">
    <source>
        <dbReference type="ARBA" id="ARBA00023306"/>
    </source>
</evidence>
<dbReference type="Gene3D" id="3.30.70.1620">
    <property type="match status" value="1"/>
</dbReference>
<dbReference type="SUPFAM" id="SSF75553">
    <property type="entry name" value="Smc hinge domain"/>
    <property type="match status" value="1"/>
</dbReference>
<reference evidence="7 8" key="1">
    <citation type="journal article" date="2008" name="Nature">
        <title>The genome of Laccaria bicolor provides insights into mycorrhizal symbiosis.</title>
        <authorList>
            <person name="Martin F."/>
            <person name="Aerts A."/>
            <person name="Ahren D."/>
            <person name="Brun A."/>
            <person name="Danchin E.G.J."/>
            <person name="Duchaussoy F."/>
            <person name="Gibon J."/>
            <person name="Kohler A."/>
            <person name="Lindquist E."/>
            <person name="Pereda V."/>
            <person name="Salamov A."/>
            <person name="Shapiro H.J."/>
            <person name="Wuyts J."/>
            <person name="Blaudez D."/>
            <person name="Buee M."/>
            <person name="Brokstein P."/>
            <person name="Canbaeck B."/>
            <person name="Cohen D."/>
            <person name="Courty P.E."/>
            <person name="Coutinho P.M."/>
            <person name="Delaruelle C."/>
            <person name="Detter J.C."/>
            <person name="Deveau A."/>
            <person name="DiFazio S."/>
            <person name="Duplessis S."/>
            <person name="Fraissinet-Tachet L."/>
            <person name="Lucic E."/>
            <person name="Frey-Klett P."/>
            <person name="Fourrey C."/>
            <person name="Feussner I."/>
            <person name="Gay G."/>
            <person name="Grimwood J."/>
            <person name="Hoegger P.J."/>
            <person name="Jain P."/>
            <person name="Kilaru S."/>
            <person name="Labbe J."/>
            <person name="Lin Y.C."/>
            <person name="Legue V."/>
            <person name="Le Tacon F."/>
            <person name="Marmeisse R."/>
            <person name="Melayah D."/>
            <person name="Montanini B."/>
            <person name="Muratet M."/>
            <person name="Nehls U."/>
            <person name="Niculita-Hirzel H."/>
            <person name="Oudot-Le Secq M.P."/>
            <person name="Peter M."/>
            <person name="Quesneville H."/>
            <person name="Rajashekar B."/>
            <person name="Reich M."/>
            <person name="Rouhier N."/>
            <person name="Schmutz J."/>
            <person name="Yin T."/>
            <person name="Chalot M."/>
            <person name="Henrissat B."/>
            <person name="Kuees U."/>
            <person name="Lucas S."/>
            <person name="Van de Peer Y."/>
            <person name="Podila G.K."/>
            <person name="Polle A."/>
            <person name="Pukkila P.J."/>
            <person name="Richardson P.M."/>
            <person name="Rouze P."/>
            <person name="Sanders I.R."/>
            <person name="Stajich J.E."/>
            <person name="Tunlid A."/>
            <person name="Tuskan G."/>
            <person name="Grigoriev I.V."/>
        </authorList>
    </citation>
    <scope>NUCLEOTIDE SEQUENCE [LARGE SCALE GENOMIC DNA]</scope>
    <source>
        <strain evidence="8">S238N-H82 / ATCC MYA-4686</strain>
    </source>
</reference>
<dbReference type="GO" id="GO:0007062">
    <property type="term" value="P:sister chromatid cohesion"/>
    <property type="evidence" value="ECO:0007669"/>
    <property type="project" value="TreeGrafter"/>
</dbReference>
<keyword evidence="2" id="KW-0498">Mitosis</keyword>
<dbReference type="AlphaFoldDB" id="B0CW12"/>
<accession>B0CW12</accession>
<evidence type="ECO:0000256" key="2">
    <source>
        <dbReference type="ARBA" id="ARBA00022776"/>
    </source>
</evidence>
<evidence type="ECO:0000313" key="8">
    <source>
        <dbReference type="Proteomes" id="UP000001194"/>
    </source>
</evidence>
<keyword evidence="3" id="KW-0539">Nucleus</keyword>
<name>B0CW12_LACBS</name>
<gene>
    <name evidence="7" type="ORF">LACBIDRAFT_309293</name>
</gene>
<keyword evidence="4" id="KW-0131">Cell cycle</keyword>
<dbReference type="GO" id="GO:0051301">
    <property type="term" value="P:cell division"/>
    <property type="evidence" value="ECO:0007669"/>
    <property type="project" value="UniProtKB-KW"/>
</dbReference>
<organism evidence="8">
    <name type="scientific">Laccaria bicolor (strain S238N-H82 / ATCC MYA-4686)</name>
    <name type="common">Bicoloured deceiver</name>
    <name type="synonym">Laccaria laccata var. bicolor</name>
    <dbReference type="NCBI Taxonomy" id="486041"/>
    <lineage>
        <taxon>Eukaryota</taxon>
        <taxon>Fungi</taxon>
        <taxon>Dikarya</taxon>
        <taxon>Basidiomycota</taxon>
        <taxon>Agaricomycotina</taxon>
        <taxon>Agaricomycetes</taxon>
        <taxon>Agaricomycetidae</taxon>
        <taxon>Agaricales</taxon>
        <taxon>Agaricineae</taxon>
        <taxon>Hydnangiaceae</taxon>
        <taxon>Laccaria</taxon>
    </lineage>
</organism>
<protein>
    <submittedName>
        <fullName evidence="7">Predicted protein</fullName>
    </submittedName>
</protein>
<dbReference type="InterPro" id="IPR036277">
    <property type="entry name" value="SMC_hinge_sf"/>
</dbReference>
<evidence type="ECO:0000256" key="3">
    <source>
        <dbReference type="ARBA" id="ARBA00023242"/>
    </source>
</evidence>
<evidence type="ECO:0000256" key="5">
    <source>
        <dbReference type="SAM" id="MobiDB-lite"/>
    </source>
</evidence>
<dbReference type="STRING" id="486041.B0CW12"/>
<dbReference type="Pfam" id="PF06470">
    <property type="entry name" value="SMC_hinge"/>
    <property type="match status" value="1"/>
</dbReference>
<feature type="region of interest" description="Disordered" evidence="5">
    <location>
        <begin position="33"/>
        <end position="68"/>
    </location>
</feature>
<dbReference type="OrthoDB" id="5575062at2759"/>
<dbReference type="PANTHER" id="PTHR18937">
    <property type="entry name" value="STRUCTURAL MAINTENANCE OF CHROMOSOMES SMC FAMILY MEMBER"/>
    <property type="match status" value="1"/>
</dbReference>
<dbReference type="PANTHER" id="PTHR18937:SF12">
    <property type="entry name" value="STRUCTURAL MAINTENANCE OF CHROMOSOMES PROTEIN"/>
    <property type="match status" value="1"/>
</dbReference>
<dbReference type="Proteomes" id="UP000001194">
    <property type="component" value="Unassembled WGS sequence"/>
</dbReference>
<proteinExistence type="predicted"/>
<dbReference type="HOGENOM" id="CLU_778594_0_0_1"/>